<evidence type="ECO:0000256" key="2">
    <source>
        <dbReference type="SAM" id="Phobius"/>
    </source>
</evidence>
<dbReference type="Proteomes" id="UP000092445">
    <property type="component" value="Unassembled WGS sequence"/>
</dbReference>
<evidence type="ECO:0000313" key="3">
    <source>
        <dbReference type="EnsemblMetazoa" id="GPAI037773-PA"/>
    </source>
</evidence>
<feature type="region of interest" description="Disordered" evidence="1">
    <location>
        <begin position="1"/>
        <end position="21"/>
    </location>
</feature>
<organism evidence="3 4">
    <name type="scientific">Glossina pallidipes</name>
    <name type="common">Tsetse fly</name>
    <dbReference type="NCBI Taxonomy" id="7398"/>
    <lineage>
        <taxon>Eukaryota</taxon>
        <taxon>Metazoa</taxon>
        <taxon>Ecdysozoa</taxon>
        <taxon>Arthropoda</taxon>
        <taxon>Hexapoda</taxon>
        <taxon>Insecta</taxon>
        <taxon>Pterygota</taxon>
        <taxon>Neoptera</taxon>
        <taxon>Endopterygota</taxon>
        <taxon>Diptera</taxon>
        <taxon>Brachycera</taxon>
        <taxon>Muscomorpha</taxon>
        <taxon>Hippoboscoidea</taxon>
        <taxon>Glossinidae</taxon>
        <taxon>Glossina</taxon>
    </lineage>
</organism>
<keyword evidence="2" id="KW-0812">Transmembrane</keyword>
<reference evidence="4" key="1">
    <citation type="submission" date="2014-03" db="EMBL/GenBank/DDBJ databases">
        <authorList>
            <person name="Aksoy S."/>
            <person name="Warren W."/>
            <person name="Wilson R.K."/>
        </authorList>
    </citation>
    <scope>NUCLEOTIDE SEQUENCE [LARGE SCALE GENOMIC DNA]</scope>
    <source>
        <strain evidence="4">IAEA</strain>
    </source>
</reference>
<evidence type="ECO:0000313" key="4">
    <source>
        <dbReference type="Proteomes" id="UP000092445"/>
    </source>
</evidence>
<feature type="transmembrane region" description="Helical" evidence="2">
    <location>
        <begin position="46"/>
        <end position="65"/>
    </location>
</feature>
<accession>A0A1B0A8K8</accession>
<keyword evidence="2" id="KW-1133">Transmembrane helix</keyword>
<feature type="transmembrane region" description="Helical" evidence="2">
    <location>
        <begin position="85"/>
        <end position="101"/>
    </location>
</feature>
<dbReference type="VEuPathDB" id="VectorBase:GPAI037773"/>
<proteinExistence type="predicted"/>
<dbReference type="EnsemblMetazoa" id="GPAI037773-RA">
    <property type="protein sequence ID" value="GPAI037773-PA"/>
    <property type="gene ID" value="GPAI037773"/>
</dbReference>
<reference evidence="3" key="2">
    <citation type="submission" date="2020-05" db="UniProtKB">
        <authorList>
            <consortium name="EnsemblMetazoa"/>
        </authorList>
    </citation>
    <scope>IDENTIFICATION</scope>
    <source>
        <strain evidence="3">IAEA</strain>
    </source>
</reference>
<keyword evidence="4" id="KW-1185">Reference proteome</keyword>
<feature type="compositionally biased region" description="Polar residues" evidence="1">
    <location>
        <begin position="12"/>
        <end position="21"/>
    </location>
</feature>
<keyword evidence="2" id="KW-0472">Membrane</keyword>
<name>A0A1B0A8K8_GLOPL</name>
<dbReference type="AlphaFoldDB" id="A0A1B0A8K8"/>
<sequence length="111" mass="11859">MSHDPAAAATTVKRSVQDSRSPACSSARLHFAALASPLAAGCNRSLVLMGFVEAVDLFLAVYLFLANKNNFNCAVAGHGSSARTRRFAITLGAIFVATNVYDKKTKQKRII</sequence>
<evidence type="ECO:0000256" key="1">
    <source>
        <dbReference type="SAM" id="MobiDB-lite"/>
    </source>
</evidence>
<protein>
    <submittedName>
        <fullName evidence="3">Uncharacterized protein</fullName>
    </submittedName>
</protein>